<sequence>MTERKPPEVPFDSWVDRQIDAAAARGEFDDLPGAGKPLAAIDAPYDELWWVRRKMQSEGISVLPPTLALRKEAEDTMAAIERARSEREVRRMVTEINTKIVAALRMPPPGPVLGLRPFDEEEAVTRWRAARPEPAAPADPVGTDGRRRGSSGWRPWRRRRVG</sequence>
<evidence type="ECO:0000256" key="1">
    <source>
        <dbReference type="SAM" id="MobiDB-lite"/>
    </source>
</evidence>
<evidence type="ECO:0000259" key="2">
    <source>
        <dbReference type="Pfam" id="PF09350"/>
    </source>
</evidence>
<evidence type="ECO:0000313" key="3">
    <source>
        <dbReference type="EMBL" id="OPC78374.1"/>
    </source>
</evidence>
<dbReference type="STRING" id="159449.B4N89_40155"/>
<gene>
    <name evidence="3" type="ORF">B4N89_40155</name>
</gene>
<dbReference type="RefSeq" id="WP_078981465.1">
    <property type="nucleotide sequence ID" value="NZ_MWQN01000003.1"/>
</dbReference>
<name>A0A1T3NNH5_9ACTN</name>
<dbReference type="AlphaFoldDB" id="A0A1T3NNH5"/>
<dbReference type="EMBL" id="MWQN01000003">
    <property type="protein sequence ID" value="OPC78374.1"/>
    <property type="molecule type" value="Genomic_DNA"/>
</dbReference>
<dbReference type="InterPro" id="IPR018961">
    <property type="entry name" value="DnaJ_homolog_subfam-C_membr-28"/>
</dbReference>
<proteinExistence type="predicted"/>
<keyword evidence="4" id="KW-1185">Reference proteome</keyword>
<reference evidence="3 4" key="1">
    <citation type="submission" date="2017-03" db="EMBL/GenBank/DDBJ databases">
        <title>Draft genome sequence of Streptomyces scabrisporus NF3, endophyte isolated from Amphipterygium adstringens.</title>
        <authorList>
            <person name="Vazquez M."/>
            <person name="Ceapa C.D."/>
            <person name="Rodriguez Luna D."/>
            <person name="Sanchez Esquivel S."/>
        </authorList>
    </citation>
    <scope>NUCLEOTIDE SEQUENCE [LARGE SCALE GENOMIC DNA]</scope>
    <source>
        <strain evidence="3 4">NF3</strain>
    </source>
</reference>
<evidence type="ECO:0000313" key="4">
    <source>
        <dbReference type="Proteomes" id="UP000190037"/>
    </source>
</evidence>
<dbReference type="OrthoDB" id="3395286at2"/>
<dbReference type="Pfam" id="PF09350">
    <property type="entry name" value="DJC28_CD"/>
    <property type="match status" value="1"/>
</dbReference>
<protein>
    <submittedName>
        <fullName evidence="3">Molecular chaperone DnaJ</fullName>
    </submittedName>
</protein>
<organism evidence="3 4">
    <name type="scientific">Embleya scabrispora</name>
    <dbReference type="NCBI Taxonomy" id="159449"/>
    <lineage>
        <taxon>Bacteria</taxon>
        <taxon>Bacillati</taxon>
        <taxon>Actinomycetota</taxon>
        <taxon>Actinomycetes</taxon>
        <taxon>Kitasatosporales</taxon>
        <taxon>Streptomycetaceae</taxon>
        <taxon>Embleya</taxon>
    </lineage>
</organism>
<feature type="region of interest" description="Disordered" evidence="1">
    <location>
        <begin position="126"/>
        <end position="162"/>
    </location>
</feature>
<comment type="caution">
    <text evidence="3">The sequence shown here is derived from an EMBL/GenBank/DDBJ whole genome shotgun (WGS) entry which is preliminary data.</text>
</comment>
<dbReference type="Proteomes" id="UP000190037">
    <property type="component" value="Unassembled WGS sequence"/>
</dbReference>
<feature type="domain" description="DnaJ homologue subfamily C member 28 conserved" evidence="2">
    <location>
        <begin position="14"/>
        <end position="80"/>
    </location>
</feature>
<accession>A0A1T3NNH5</accession>